<feature type="compositionally biased region" description="Acidic residues" evidence="1">
    <location>
        <begin position="86"/>
        <end position="108"/>
    </location>
</feature>
<feature type="compositionally biased region" description="Low complexity" evidence="1">
    <location>
        <begin position="16"/>
        <end position="35"/>
    </location>
</feature>
<dbReference type="Proteomes" id="UP001596037">
    <property type="component" value="Unassembled WGS sequence"/>
</dbReference>
<dbReference type="EMBL" id="JBHSMF010000005">
    <property type="protein sequence ID" value="MFC5497201.1"/>
    <property type="molecule type" value="Genomic_DNA"/>
</dbReference>
<proteinExistence type="predicted"/>
<name>A0ABW0NB53_9BURK</name>
<evidence type="ECO:0000313" key="2">
    <source>
        <dbReference type="EMBL" id="MFC5497201.1"/>
    </source>
</evidence>
<organism evidence="2 3">
    <name type="scientific">Caenimonas terrae</name>
    <dbReference type="NCBI Taxonomy" id="696074"/>
    <lineage>
        <taxon>Bacteria</taxon>
        <taxon>Pseudomonadati</taxon>
        <taxon>Pseudomonadota</taxon>
        <taxon>Betaproteobacteria</taxon>
        <taxon>Burkholderiales</taxon>
        <taxon>Comamonadaceae</taxon>
        <taxon>Caenimonas</taxon>
    </lineage>
</organism>
<feature type="region of interest" description="Disordered" evidence="1">
    <location>
        <begin position="1"/>
        <end position="108"/>
    </location>
</feature>
<sequence>MANSSILGGERAAVQPSGRGSDLLGPSDSSDSGSDAQGELGPDQINSDTDRFGTGERASADLADSGSGLDILPDHVDRASRGGAEGELEVADLAMDEDEDDGAESDRS</sequence>
<keyword evidence="3" id="KW-1185">Reference proteome</keyword>
<comment type="caution">
    <text evidence="2">The sequence shown here is derived from an EMBL/GenBank/DDBJ whole genome shotgun (WGS) entry which is preliminary data.</text>
</comment>
<gene>
    <name evidence="2" type="ORF">ACFPOE_06625</name>
</gene>
<evidence type="ECO:0008006" key="4">
    <source>
        <dbReference type="Google" id="ProtNLM"/>
    </source>
</evidence>
<reference evidence="3" key="1">
    <citation type="journal article" date="2019" name="Int. J. Syst. Evol. Microbiol.">
        <title>The Global Catalogue of Microorganisms (GCM) 10K type strain sequencing project: providing services to taxonomists for standard genome sequencing and annotation.</title>
        <authorList>
            <consortium name="The Broad Institute Genomics Platform"/>
            <consortium name="The Broad Institute Genome Sequencing Center for Infectious Disease"/>
            <person name="Wu L."/>
            <person name="Ma J."/>
        </authorList>
    </citation>
    <scope>NUCLEOTIDE SEQUENCE [LARGE SCALE GENOMIC DNA]</scope>
    <source>
        <strain evidence="3">CCUG 57401</strain>
    </source>
</reference>
<evidence type="ECO:0000313" key="3">
    <source>
        <dbReference type="Proteomes" id="UP001596037"/>
    </source>
</evidence>
<accession>A0ABW0NB53</accession>
<evidence type="ECO:0000256" key="1">
    <source>
        <dbReference type="SAM" id="MobiDB-lite"/>
    </source>
</evidence>
<protein>
    <recommendedName>
        <fullName evidence="4">Chemotaxis protein</fullName>
    </recommendedName>
</protein>
<dbReference type="RefSeq" id="WP_376849222.1">
    <property type="nucleotide sequence ID" value="NZ_JBHSMF010000005.1"/>
</dbReference>